<dbReference type="Gene3D" id="2.40.30.10">
    <property type="entry name" value="Translation factors"/>
    <property type="match status" value="1"/>
</dbReference>
<organism evidence="3 4">
    <name type="scientific">Xylona heveae (strain CBS 132557 / TC161)</name>
    <dbReference type="NCBI Taxonomy" id="1328760"/>
    <lineage>
        <taxon>Eukaryota</taxon>
        <taxon>Fungi</taxon>
        <taxon>Dikarya</taxon>
        <taxon>Ascomycota</taxon>
        <taxon>Pezizomycotina</taxon>
        <taxon>Xylonomycetes</taxon>
        <taxon>Xylonales</taxon>
        <taxon>Xylonaceae</taxon>
        <taxon>Xylona</taxon>
    </lineage>
</organism>
<dbReference type="OrthoDB" id="436496at2759"/>
<dbReference type="InterPro" id="IPR017938">
    <property type="entry name" value="Riboflavin_synthase-like_b-brl"/>
</dbReference>
<dbReference type="PANTHER" id="PTHR42815">
    <property type="entry name" value="FAD-BINDING, PUTATIVE (AFU_ORTHOLOGUE AFUA_6G07600)-RELATED"/>
    <property type="match status" value="1"/>
</dbReference>
<dbReference type="OMA" id="LICCAVP"/>
<evidence type="ECO:0000313" key="4">
    <source>
        <dbReference type="Proteomes" id="UP000076632"/>
    </source>
</evidence>
<dbReference type="GeneID" id="28901142"/>
<dbReference type="Proteomes" id="UP000076632">
    <property type="component" value="Unassembled WGS sequence"/>
</dbReference>
<dbReference type="GO" id="GO:0016491">
    <property type="term" value="F:oxidoreductase activity"/>
    <property type="evidence" value="ECO:0007669"/>
    <property type="project" value="InterPro"/>
</dbReference>
<dbReference type="InParanoid" id="A0A165HQ38"/>
<proteinExistence type="predicted"/>
<evidence type="ECO:0000313" key="3">
    <source>
        <dbReference type="EMBL" id="KZF23822.1"/>
    </source>
</evidence>
<keyword evidence="4" id="KW-1185">Reference proteome</keyword>
<protein>
    <submittedName>
        <fullName evidence="3">Oxidoreductase</fullName>
    </submittedName>
</protein>
<name>A0A165HQ38_XYLHT</name>
<dbReference type="PANTHER" id="PTHR42815:SF2">
    <property type="entry name" value="FAD-BINDING, PUTATIVE (AFU_ORTHOLOGUE AFUA_6G07600)-RELATED"/>
    <property type="match status" value="1"/>
</dbReference>
<feature type="compositionally biased region" description="Basic and acidic residues" evidence="1">
    <location>
        <begin position="416"/>
        <end position="426"/>
    </location>
</feature>
<feature type="region of interest" description="Disordered" evidence="1">
    <location>
        <begin position="416"/>
        <end position="466"/>
    </location>
</feature>
<dbReference type="EMBL" id="KV407457">
    <property type="protein sequence ID" value="KZF23822.1"/>
    <property type="molecule type" value="Genomic_DNA"/>
</dbReference>
<gene>
    <name evidence="3" type="ORF">L228DRAFT_282502</name>
</gene>
<accession>A0A165HQ38</accession>
<dbReference type="AlphaFoldDB" id="A0A165HQ38"/>
<dbReference type="InterPro" id="IPR012349">
    <property type="entry name" value="Split_barrel_FMN-bd"/>
</dbReference>
<reference evidence="3 4" key="1">
    <citation type="journal article" date="2016" name="Fungal Biol.">
        <title>The genome of Xylona heveae provides a window into fungal endophytism.</title>
        <authorList>
            <person name="Gazis R."/>
            <person name="Kuo A."/>
            <person name="Riley R."/>
            <person name="LaButti K."/>
            <person name="Lipzen A."/>
            <person name="Lin J."/>
            <person name="Amirebrahimi M."/>
            <person name="Hesse C.N."/>
            <person name="Spatafora J.W."/>
            <person name="Henrissat B."/>
            <person name="Hainaut M."/>
            <person name="Grigoriev I.V."/>
            <person name="Hibbett D.S."/>
        </authorList>
    </citation>
    <scope>NUCLEOTIDE SEQUENCE [LARGE SCALE GENOMIC DNA]</scope>
    <source>
        <strain evidence="3 4">TC161</strain>
    </source>
</reference>
<sequence length="686" mass="75107">MAFYMTESMPWHEGENQMHKLMHVPDQDNPSSPFLSPGAGYMTQRSPLVALGTLDAKKRPWTTILGGEAGFARPIGSSIIGISTLVDKKDDPVIESLLKGRDDGEVVQPGKDGIMIGGLAIDLEHRMRVKLYGKMIAGSLQAFEEHGARETNAIGQLQLAVRIDESLGNCPKYLNKKQIQPATPTPKLISDSPQLSPQAISLLSKADLFFISSSHGSHDMDTNHRGGPPGFVRVLSNDPSGAVIVYPEYSGNRLYQTLGNLQTTPLAGLAIPDFDTGDAIYLTGRTEVLIGHDAAAILPRSNLAVKVTITSSRFVQNGLSFRGIVGEPSPYNPNVRFATTEKHTAGTELGSEGGATQQPSTYATLINSERLTPTISRFRFKIQDPSAVHAPWKPGQYAALSFADDLDIGYSHMRDDDPRSLNDDYMRTFTISSPPSLGRNKSSKAPGPARTTRSAATGPLPPVLPQDDTEFELTIRRVGRVTSYLFDQAARAKRTKTEYKIPLKGFGGDFSFATSYDSVPHSPDSPYSPNSHSQSVSHAIIPFIAGGIGITPLLGQLPFIDSRRLRLLWSISIKDIGLVADTFRRYPELLVHPGVVQLFLTGKAETDIETKEDRKSLQQVMQSGVKVELRRLEKRDVDELSAADAEKGGEEEEEVNEWYMCVGPRLKSAVLNWLAGERIIYEDFGY</sequence>
<feature type="domain" description="FAD-binding FR-type" evidence="2">
    <location>
        <begin position="358"/>
        <end position="513"/>
    </location>
</feature>
<dbReference type="RefSeq" id="XP_018189377.1">
    <property type="nucleotide sequence ID" value="XM_018336005.1"/>
</dbReference>
<dbReference type="SUPFAM" id="SSF63380">
    <property type="entry name" value="Riboflavin synthase domain-like"/>
    <property type="match status" value="1"/>
</dbReference>
<dbReference type="InterPro" id="IPR017927">
    <property type="entry name" value="FAD-bd_FR_type"/>
</dbReference>
<dbReference type="STRING" id="1328760.A0A165HQ38"/>
<evidence type="ECO:0000259" key="2">
    <source>
        <dbReference type="PROSITE" id="PS51384"/>
    </source>
</evidence>
<dbReference type="PROSITE" id="PS51384">
    <property type="entry name" value="FAD_FR"/>
    <property type="match status" value="1"/>
</dbReference>
<evidence type="ECO:0000256" key="1">
    <source>
        <dbReference type="SAM" id="MobiDB-lite"/>
    </source>
</evidence>
<dbReference type="Gene3D" id="2.30.110.10">
    <property type="entry name" value="Electron Transport, Fmn-binding Protein, Chain A"/>
    <property type="match status" value="1"/>
</dbReference>